<proteinExistence type="predicted"/>
<dbReference type="EMBL" id="GG662502">
    <property type="protein sequence ID" value="EWS72320.1"/>
    <property type="molecule type" value="Genomic_DNA"/>
</dbReference>
<dbReference type="OrthoDB" id="120976at2759"/>
<reference evidence="2" key="1">
    <citation type="journal article" date="2006" name="PLoS Biol.">
        <title>Macronuclear genome sequence of the ciliate Tetrahymena thermophila, a model eukaryote.</title>
        <authorList>
            <person name="Eisen J.A."/>
            <person name="Coyne R.S."/>
            <person name="Wu M."/>
            <person name="Wu D."/>
            <person name="Thiagarajan M."/>
            <person name="Wortman J.R."/>
            <person name="Badger J.H."/>
            <person name="Ren Q."/>
            <person name="Amedeo P."/>
            <person name="Jones K.M."/>
            <person name="Tallon L.J."/>
            <person name="Delcher A.L."/>
            <person name="Salzberg S.L."/>
            <person name="Silva J.C."/>
            <person name="Haas B.J."/>
            <person name="Majoros W.H."/>
            <person name="Farzad M."/>
            <person name="Carlton J.M."/>
            <person name="Smith R.K. Jr."/>
            <person name="Garg J."/>
            <person name="Pearlman R.E."/>
            <person name="Karrer K.M."/>
            <person name="Sun L."/>
            <person name="Manning G."/>
            <person name="Elde N.C."/>
            <person name="Turkewitz A.P."/>
            <person name="Asai D.J."/>
            <person name="Wilkes D.E."/>
            <person name="Wang Y."/>
            <person name="Cai H."/>
            <person name="Collins K."/>
            <person name="Stewart B.A."/>
            <person name="Lee S.R."/>
            <person name="Wilamowska K."/>
            <person name="Weinberg Z."/>
            <person name="Ruzzo W.L."/>
            <person name="Wloga D."/>
            <person name="Gaertig J."/>
            <person name="Frankel J."/>
            <person name="Tsao C.-C."/>
            <person name="Gorovsky M.A."/>
            <person name="Keeling P.J."/>
            <person name="Waller R.F."/>
            <person name="Patron N.J."/>
            <person name="Cherry J.M."/>
            <person name="Stover N.A."/>
            <person name="Krieger C.J."/>
            <person name="del Toro C."/>
            <person name="Ryder H.F."/>
            <person name="Williamson S.C."/>
            <person name="Barbeau R.A."/>
            <person name="Hamilton E.P."/>
            <person name="Orias E."/>
        </authorList>
    </citation>
    <scope>NUCLEOTIDE SEQUENCE [LARGE SCALE GENOMIC DNA]</scope>
    <source>
        <strain evidence="2">SB210</strain>
    </source>
</reference>
<evidence type="ECO:0000313" key="1">
    <source>
        <dbReference type="EMBL" id="EWS72320.1"/>
    </source>
</evidence>
<dbReference type="Proteomes" id="UP000009168">
    <property type="component" value="Unassembled WGS sequence"/>
</dbReference>
<dbReference type="KEGG" id="tet:TTHERM_000656129"/>
<dbReference type="InterPro" id="IPR032675">
    <property type="entry name" value="LRR_dom_sf"/>
</dbReference>
<protein>
    <recommendedName>
        <fullName evidence="3">Kinase domain protein</fullName>
    </recommendedName>
</protein>
<dbReference type="Gene3D" id="3.80.10.10">
    <property type="entry name" value="Ribonuclease Inhibitor"/>
    <property type="match status" value="2"/>
</dbReference>
<evidence type="ECO:0000313" key="2">
    <source>
        <dbReference type="Proteomes" id="UP000009168"/>
    </source>
</evidence>
<gene>
    <name evidence="1" type="ORF">TTHERM_000656129</name>
</gene>
<evidence type="ECO:0008006" key="3">
    <source>
        <dbReference type="Google" id="ProtNLM"/>
    </source>
</evidence>
<dbReference type="GeneID" id="24440065"/>
<dbReference type="SUPFAM" id="SSF52047">
    <property type="entry name" value="RNI-like"/>
    <property type="match status" value="2"/>
</dbReference>
<dbReference type="InParanoid" id="W7WZQ1"/>
<name>W7WZQ1_TETTS</name>
<accession>W7WZQ1</accession>
<sequence length="519" mass="60327">MDNHLFFNNYNPTKINQYDSYLVKDFSIVETFQDTQQLYKNRRNSQAGKQFADFICKCINVKAIEKCFQNQSIKDIGLQEVGKGLQNCCKLESLALVFRRNDFGSTESHIEFATAIDASKEHLKNINLDFGINNMQDESPKLFMKSISTCQKLESLTLGFASNQMSSKFSECFNGFENLKQLQKLQIDLSQNEKIGIGITKITQSISTLNQLQFLQLNLQKISLTPEYLKQTSESICQLANLQYLELNLQQNNLGNSGIEQINFSNLKHLESLKLFLGWTQLNGIGLIRLILNTIQCKQLKNIDFELKWNQINENLQPEQYQIPEQLASLNSLSLHLRGNKLGSQKLSKLINFITSVIHLQQLEINAEANSINTNLNELGQTLQNLQIKKLKLNFEDNEIENEDLVKFFQVFSQNEQLESLQISLKENKLNQSCYEEFGQSLSKFKRLNQLELQFNSFNNIQEYKLTKEFLKCIFESKSIKHLKYIMPFAQYHDRQKMEILHQQCKKSKYLVKYQFKVL</sequence>
<dbReference type="RefSeq" id="XP_012655154.1">
    <property type="nucleotide sequence ID" value="XM_012799700.1"/>
</dbReference>
<keyword evidence="2" id="KW-1185">Reference proteome</keyword>
<organism evidence="1 2">
    <name type="scientific">Tetrahymena thermophila (strain SB210)</name>
    <dbReference type="NCBI Taxonomy" id="312017"/>
    <lineage>
        <taxon>Eukaryota</taxon>
        <taxon>Sar</taxon>
        <taxon>Alveolata</taxon>
        <taxon>Ciliophora</taxon>
        <taxon>Intramacronucleata</taxon>
        <taxon>Oligohymenophorea</taxon>
        <taxon>Hymenostomatida</taxon>
        <taxon>Tetrahymenina</taxon>
        <taxon>Tetrahymenidae</taxon>
        <taxon>Tetrahymena</taxon>
    </lineage>
</organism>
<dbReference type="AlphaFoldDB" id="W7WZQ1"/>